<dbReference type="Proteomes" id="UP000054241">
    <property type="component" value="Unassembled WGS sequence"/>
</dbReference>
<proteinExistence type="predicted"/>
<comment type="caution">
    <text evidence="2">The sequence shown here is derived from an EMBL/GenBank/DDBJ whole genome shotgun (WGS) entry which is preliminary data.</text>
</comment>
<gene>
    <name evidence="2" type="ORF">AQI88_00435</name>
</gene>
<accession>A0A101NT36</accession>
<sequence>MVKEAACRAAGFDAAGGARRGEVTEARDGAVEFGDRLGELGGQVPGADVEHAAGDGAQERAPALVGEAGAGVGDGLEERSGGRRGYGLVLDGEPGKPEQEPVCGGPLL</sequence>
<dbReference type="STRING" id="67285.AQI88_00435"/>
<evidence type="ECO:0000256" key="1">
    <source>
        <dbReference type="SAM" id="MobiDB-lite"/>
    </source>
</evidence>
<feature type="region of interest" description="Disordered" evidence="1">
    <location>
        <begin position="88"/>
        <end position="108"/>
    </location>
</feature>
<keyword evidence="3" id="KW-1185">Reference proteome</keyword>
<protein>
    <submittedName>
        <fullName evidence="2">Uncharacterized protein</fullName>
    </submittedName>
</protein>
<reference evidence="2 3" key="1">
    <citation type="submission" date="2015-10" db="EMBL/GenBank/DDBJ databases">
        <title>Draft genome sequence of Streptomyces cellostaticus DSM 40189, type strain for the species Streptomyces cellostaticus.</title>
        <authorList>
            <person name="Ruckert C."/>
            <person name="Winkler A."/>
            <person name="Kalinowski J."/>
            <person name="Kampfer P."/>
            <person name="Glaeser S."/>
        </authorList>
    </citation>
    <scope>NUCLEOTIDE SEQUENCE [LARGE SCALE GENOMIC DNA]</scope>
    <source>
        <strain evidence="2 3">DSM 40189</strain>
    </source>
</reference>
<name>A0A101NT36_9ACTN</name>
<dbReference type="EMBL" id="LMWL01000002">
    <property type="protein sequence ID" value="KUM98761.1"/>
    <property type="molecule type" value="Genomic_DNA"/>
</dbReference>
<evidence type="ECO:0000313" key="3">
    <source>
        <dbReference type="Proteomes" id="UP000054241"/>
    </source>
</evidence>
<dbReference type="AlphaFoldDB" id="A0A101NT36"/>
<evidence type="ECO:0000313" key="2">
    <source>
        <dbReference type="EMBL" id="KUM98761.1"/>
    </source>
</evidence>
<organism evidence="2 3">
    <name type="scientific">Streptomyces cellostaticus</name>
    <dbReference type="NCBI Taxonomy" id="67285"/>
    <lineage>
        <taxon>Bacteria</taxon>
        <taxon>Bacillati</taxon>
        <taxon>Actinomycetota</taxon>
        <taxon>Actinomycetes</taxon>
        <taxon>Kitasatosporales</taxon>
        <taxon>Streptomycetaceae</taxon>
        <taxon>Streptomyces</taxon>
    </lineage>
</organism>